<keyword evidence="6 14" id="KW-0175">Coiled coil</keyword>
<evidence type="ECO:0000256" key="10">
    <source>
        <dbReference type="ARBA" id="ARBA00063354"/>
    </source>
</evidence>
<organism evidence="18 19">
    <name type="scientific">Neophocaena asiaeorientalis asiaeorientalis</name>
    <name type="common">Yangtze finless porpoise</name>
    <name type="synonym">Neophocaena phocaenoides subsp. asiaeorientalis</name>
    <dbReference type="NCBI Taxonomy" id="1706337"/>
    <lineage>
        <taxon>Eukaryota</taxon>
        <taxon>Metazoa</taxon>
        <taxon>Chordata</taxon>
        <taxon>Craniata</taxon>
        <taxon>Vertebrata</taxon>
        <taxon>Euteleostomi</taxon>
        <taxon>Mammalia</taxon>
        <taxon>Eutheria</taxon>
        <taxon>Laurasiatheria</taxon>
        <taxon>Artiodactyla</taxon>
        <taxon>Whippomorpha</taxon>
        <taxon>Cetacea</taxon>
        <taxon>Odontoceti</taxon>
        <taxon>Phocoenidae</taxon>
        <taxon>Neophocaena</taxon>
    </lineage>
</organism>
<dbReference type="SUPFAM" id="SSF50729">
    <property type="entry name" value="PH domain-like"/>
    <property type="match status" value="1"/>
</dbReference>
<evidence type="ECO:0000256" key="1">
    <source>
        <dbReference type="ARBA" id="ARBA00004300"/>
    </source>
</evidence>
<dbReference type="GeneID" id="112411284"/>
<evidence type="ECO:0000256" key="6">
    <source>
        <dbReference type="ARBA" id="ARBA00023054"/>
    </source>
</evidence>
<evidence type="ECO:0000313" key="20">
    <source>
        <dbReference type="RefSeq" id="XP_024618045.1"/>
    </source>
</evidence>
<feature type="domain" description="PID" evidence="16">
    <location>
        <begin position="152"/>
        <end position="267"/>
    </location>
</feature>
<reference evidence="19 20" key="1">
    <citation type="submission" date="2025-04" db="UniProtKB">
        <authorList>
            <consortium name="RefSeq"/>
        </authorList>
    </citation>
    <scope>IDENTIFICATION</scope>
    <source>
        <tissue evidence="19 20">Meat</tissue>
    </source>
</reference>
<dbReference type="Gene3D" id="1.10.10.750">
    <property type="entry name" value="Ypt/Rab-GAP domain of gyp1p, domain 1"/>
    <property type="match status" value="1"/>
</dbReference>
<evidence type="ECO:0000256" key="13">
    <source>
        <dbReference type="ARBA" id="ARBA00082331"/>
    </source>
</evidence>
<accession>A0A341CTK2</accession>
<dbReference type="FunFam" id="1.10.10.750:FF:000004">
    <property type="entry name" value="Putative rab gtpase-activating protein 1"/>
    <property type="match status" value="1"/>
</dbReference>
<dbReference type="STRING" id="1706337.A0A341CTK2"/>
<protein>
    <recommendedName>
        <fullName evidence="11">Rab GTPase-activating protein 1</fullName>
    </recommendedName>
    <alternativeName>
        <fullName evidence="13">GAP and centrosome-associated protein</fullName>
    </alternativeName>
    <alternativeName>
        <fullName evidence="12">Rab6 GTPase-activating protein GAPCenA</fullName>
    </alternativeName>
</protein>
<dbReference type="RefSeq" id="XP_024618045.1">
    <property type="nucleotide sequence ID" value="XM_024762277.1"/>
</dbReference>
<dbReference type="Gene3D" id="2.30.29.30">
    <property type="entry name" value="Pleckstrin-homology domain (PH domain)/Phosphotyrosine-binding domain (PTB)"/>
    <property type="match status" value="1"/>
</dbReference>
<keyword evidence="5" id="KW-0597">Phosphoprotein</keyword>
<evidence type="ECO:0000259" key="16">
    <source>
        <dbReference type="PROSITE" id="PS01179"/>
    </source>
</evidence>
<dbReference type="InterPro" id="IPR006020">
    <property type="entry name" value="PTB/PI_dom"/>
</dbReference>
<feature type="compositionally biased region" description="Low complexity" evidence="15">
    <location>
        <begin position="7"/>
        <end position="22"/>
    </location>
</feature>
<dbReference type="RefSeq" id="XP_024618046.1">
    <property type="nucleotide sequence ID" value="XM_024762278.1"/>
</dbReference>
<dbReference type="CDD" id="cd01211">
    <property type="entry name" value="PTB_Rab6GAP"/>
    <property type="match status" value="1"/>
</dbReference>
<feature type="domain" description="Rab-GAP TBC" evidence="17">
    <location>
        <begin position="566"/>
        <end position="752"/>
    </location>
</feature>
<dbReference type="PANTHER" id="PTHR47219:SF6">
    <property type="entry name" value="RAB GTPASE-ACTIVATING PROTEIN 1"/>
    <property type="match status" value="1"/>
</dbReference>
<evidence type="ECO:0000313" key="18">
    <source>
        <dbReference type="Proteomes" id="UP000252040"/>
    </source>
</evidence>
<comment type="subunit">
    <text evidence="10">Interacts with RAB6A and tubulin gamma.</text>
</comment>
<dbReference type="PROSITE" id="PS01179">
    <property type="entry name" value="PID"/>
    <property type="match status" value="1"/>
</dbReference>
<feature type="coiled-coil region" evidence="14">
    <location>
        <begin position="800"/>
        <end position="922"/>
    </location>
</feature>
<dbReference type="Proteomes" id="UP000252040">
    <property type="component" value="Unplaced"/>
</dbReference>
<dbReference type="PANTHER" id="PTHR47219">
    <property type="entry name" value="RAB GTPASE-ACTIVATING PROTEIN 1-LIKE"/>
    <property type="match status" value="1"/>
</dbReference>
<dbReference type="GO" id="GO:0005813">
    <property type="term" value="C:centrosome"/>
    <property type="evidence" value="ECO:0007669"/>
    <property type="project" value="UniProtKB-SubCell"/>
</dbReference>
<evidence type="ECO:0000313" key="22">
    <source>
        <dbReference type="RefSeq" id="XP_024618047.1"/>
    </source>
</evidence>
<evidence type="ECO:0000313" key="19">
    <source>
        <dbReference type="RefSeq" id="XP_024618044.1"/>
    </source>
</evidence>
<keyword evidence="18" id="KW-1185">Reference proteome</keyword>
<evidence type="ECO:0000256" key="11">
    <source>
        <dbReference type="ARBA" id="ARBA00072920"/>
    </source>
</evidence>
<keyword evidence="3" id="KW-0343">GTPase activation</keyword>
<evidence type="ECO:0000256" key="2">
    <source>
        <dbReference type="ARBA" id="ARBA00004514"/>
    </source>
</evidence>
<dbReference type="SMART" id="SM00462">
    <property type="entry name" value="PTB"/>
    <property type="match status" value="1"/>
</dbReference>
<proteinExistence type="predicted"/>
<dbReference type="SMART" id="SM00164">
    <property type="entry name" value="TBC"/>
    <property type="match status" value="1"/>
</dbReference>
<dbReference type="InterPro" id="IPR000195">
    <property type="entry name" value="Rab-GAP-TBC_dom"/>
</dbReference>
<name>A0A341CTK2_NEOAA</name>
<evidence type="ECO:0000256" key="14">
    <source>
        <dbReference type="SAM" id="Coils"/>
    </source>
</evidence>
<evidence type="ECO:0000256" key="9">
    <source>
        <dbReference type="ARBA" id="ARBA00056651"/>
    </source>
</evidence>
<sequence>MDDKASVGKISVSSDSVSTLNSEDFVLVSRQGDETPSTNNGSDDEKTGLKIIGNGSEQQLQKELADVLMDPPMDDQPGDKELVERSQLDGEGDGPLSNQLSASSTINPVSLVGLQKPEMSLPVKPGQGDSEGSSPFTPVADEDSVVFSKLTYLGCASVNAPRSEVEALRMMSILRGQCQISLDVTLSVPNVSEGTVRLLDPQTNTEIANYPIYKILFCVRGHDGTPESDCFAFTESHYNAELFRIHVFRCEIQEAVSRILYSFATAFRRSAKQTPLSATAAPQTPDSDIFTFSVSLEIKEDDGKGYFSAVPKDKDRQCFKLRQGIDKKIVIYVQQTTNKELAIERCFGLLLSPGKDVRNSDMHLLDLESMGKSSDGKSYVITGSWNPKSPHFQIVNEETPKDKVLFMTTAVDLVITEVQEPVRFLLETKVRVCSPNERLFWPFSKRSTTENFFLKLKQIKQKERKNNTDTLYEVVCLESESERERRKTTASPSIRLPQSGSQSSMIPSPPEDDEEEDNDEPLLSGSGDVSKECAEKILETWGELLSKWHLNLSVRPKQLSSLVRSGVPEALRGEVWQLLAGCHNNDHLVEKYRILITKESPQDSAITRDINRTFPAHDYFKDTGGDGQDSLYKICKAYSVYDEEIGYCQGQSFLAAVLLLHMPEEQAFSVLVKIMFDYGLRELFKQNFEDLHCKFYQLERLMQEYIPDLYNHFLDISLEAHMYASQWFLTLFTAKFPLYMVFHIIDLLLCEGISVIFNVALGLLKTSKDDLLLTDFEGALKFFRVQLPKRYRSEENAKKLMELACNMKISQKKLKKYEKEYHTMREQQAQQEDPIERFERENRRLQEANMRLEQENDDLAHELVTSKIALRKDLDNAEEKADALNKELLMTKQKLIDAEEEKRRLEEESAQLKEMCRRELDKAESEIKKNSSIIGDYKQICSQLSERLEKQQTANKVEIEKIRQNVDDCERCREFFNKEGRIKGISSAKEVLDEDTDEEKETLKNQLREMELELAQTKLQLVEAECKIQDLEHHLGLALNEVQAAKKTWFNRTLSSIKTATGVQGKETC</sequence>
<dbReference type="CTD" id="23637"/>
<dbReference type="InterPro" id="IPR011993">
    <property type="entry name" value="PH-like_dom_sf"/>
</dbReference>
<feature type="region of interest" description="Disordered" evidence="15">
    <location>
        <begin position="482"/>
        <end position="527"/>
    </location>
</feature>
<evidence type="ECO:0000259" key="17">
    <source>
        <dbReference type="PROSITE" id="PS50086"/>
    </source>
</evidence>
<dbReference type="SUPFAM" id="SSF47923">
    <property type="entry name" value="Ypt/Rab-GAP domain of gyp1p"/>
    <property type="match status" value="2"/>
</dbReference>
<evidence type="ECO:0000256" key="7">
    <source>
        <dbReference type="ARBA" id="ARBA00023212"/>
    </source>
</evidence>
<evidence type="ECO:0000256" key="12">
    <source>
        <dbReference type="ARBA" id="ARBA00078554"/>
    </source>
</evidence>
<dbReference type="GO" id="GO:0005096">
    <property type="term" value="F:GTPase activator activity"/>
    <property type="evidence" value="ECO:0007669"/>
    <property type="project" value="UniProtKB-KW"/>
</dbReference>
<evidence type="ECO:0000256" key="8">
    <source>
        <dbReference type="ARBA" id="ARBA00023306"/>
    </source>
</evidence>
<dbReference type="Gene3D" id="1.10.472.80">
    <property type="entry name" value="Ypt/Rab-GAP domain of gyp1p, domain 3"/>
    <property type="match status" value="1"/>
</dbReference>
<dbReference type="FunFam" id="2.30.29.30:FF:000125">
    <property type="entry name" value="Putative rab gtpase-activating protein 1"/>
    <property type="match status" value="1"/>
</dbReference>
<dbReference type="FunFam" id="1.10.472.80:FF:000007">
    <property type="entry name" value="Rab GTPase-activating protein 1 isoform X1"/>
    <property type="match status" value="1"/>
</dbReference>
<dbReference type="Pfam" id="PF00640">
    <property type="entry name" value="PID"/>
    <property type="match status" value="1"/>
</dbReference>
<feature type="compositionally biased region" description="Polar residues" evidence="15">
    <location>
        <begin position="489"/>
        <end position="506"/>
    </location>
</feature>
<evidence type="ECO:0000256" key="15">
    <source>
        <dbReference type="SAM" id="MobiDB-lite"/>
    </source>
</evidence>
<dbReference type="Pfam" id="PF00566">
    <property type="entry name" value="RabGAP-TBC"/>
    <property type="match status" value="1"/>
</dbReference>
<evidence type="ECO:0000313" key="21">
    <source>
        <dbReference type="RefSeq" id="XP_024618046.1"/>
    </source>
</evidence>
<evidence type="ECO:0000256" key="5">
    <source>
        <dbReference type="ARBA" id="ARBA00022553"/>
    </source>
</evidence>
<dbReference type="GO" id="GO:0031267">
    <property type="term" value="F:small GTPase binding"/>
    <property type="evidence" value="ECO:0007669"/>
    <property type="project" value="UniProtKB-ARBA"/>
</dbReference>
<feature type="coiled-coil region" evidence="14">
    <location>
        <begin position="989"/>
        <end position="1041"/>
    </location>
</feature>
<gene>
    <name evidence="19 20 21 22" type="primary">RABGAP1</name>
</gene>
<keyword evidence="7" id="KW-0206">Cytoskeleton</keyword>
<dbReference type="Pfam" id="PF12473">
    <property type="entry name" value="DUF3694"/>
    <property type="match status" value="1"/>
</dbReference>
<evidence type="ECO:0000256" key="4">
    <source>
        <dbReference type="ARBA" id="ARBA00022490"/>
    </source>
</evidence>
<feature type="region of interest" description="Disordered" evidence="15">
    <location>
        <begin position="1"/>
        <end position="80"/>
    </location>
</feature>
<dbReference type="RefSeq" id="XP_024618044.1">
    <property type="nucleotide sequence ID" value="XM_024762276.1"/>
</dbReference>
<dbReference type="Gene3D" id="1.10.8.270">
    <property type="entry name" value="putative rabgap domain of human tbc1 domain family member 14 like domains"/>
    <property type="match status" value="1"/>
</dbReference>
<feature type="compositionally biased region" description="Acidic residues" evidence="15">
    <location>
        <begin position="510"/>
        <end position="520"/>
    </location>
</feature>
<dbReference type="RefSeq" id="XP_024618047.1">
    <property type="nucleotide sequence ID" value="XM_024762279.1"/>
</dbReference>
<dbReference type="KEGG" id="nasi:112411284"/>
<comment type="function">
    <text evidence="9">May act as a GTPase-activating protein of RAB6A. May play a role in microtubule nucleation by centrosome. May participate in a RAB6A-mediated pathway involved in the metaphase-anaphase transition.</text>
</comment>
<dbReference type="InterPro" id="IPR022164">
    <property type="entry name" value="Kinesin-like"/>
</dbReference>
<keyword evidence="4" id="KW-0963">Cytoplasm</keyword>
<dbReference type="GO" id="GO:0005829">
    <property type="term" value="C:cytosol"/>
    <property type="evidence" value="ECO:0007669"/>
    <property type="project" value="UniProtKB-SubCell"/>
</dbReference>
<dbReference type="InterPro" id="IPR050302">
    <property type="entry name" value="Rab_GAP_TBC_domain"/>
</dbReference>
<dbReference type="PROSITE" id="PS50086">
    <property type="entry name" value="TBC_RABGAP"/>
    <property type="match status" value="1"/>
</dbReference>
<evidence type="ECO:0000256" key="3">
    <source>
        <dbReference type="ARBA" id="ARBA00022468"/>
    </source>
</evidence>
<comment type="subcellular location">
    <subcellularLocation>
        <location evidence="1">Cytoplasm</location>
        <location evidence="1">Cytoskeleton</location>
        <location evidence="1">Microtubule organizing center</location>
        <location evidence="1">Centrosome</location>
    </subcellularLocation>
    <subcellularLocation>
        <location evidence="2">Cytoplasm</location>
        <location evidence="2">Cytosol</location>
    </subcellularLocation>
</comment>
<dbReference type="InterPro" id="IPR035969">
    <property type="entry name" value="Rab-GAP_TBC_sf"/>
</dbReference>
<dbReference type="AlphaFoldDB" id="A0A341CTK2"/>
<keyword evidence="8" id="KW-0131">Cell cycle</keyword>
<dbReference type="FunFam" id="1.10.8.270:FF:000001">
    <property type="entry name" value="TBC1 domain family member 1"/>
    <property type="match status" value="1"/>
</dbReference>